<organism evidence="1">
    <name type="scientific">Treponema denticola H-22</name>
    <dbReference type="NCBI Taxonomy" id="999432"/>
    <lineage>
        <taxon>Bacteria</taxon>
        <taxon>Pseudomonadati</taxon>
        <taxon>Spirochaetota</taxon>
        <taxon>Spirochaetia</taxon>
        <taxon>Spirochaetales</taxon>
        <taxon>Treponemataceae</taxon>
        <taxon>Treponema</taxon>
    </lineage>
</organism>
<comment type="caution">
    <text evidence="1">The sequence shown here is derived from an EMBL/GenBank/DDBJ whole genome shotgun (WGS) entry which is preliminary data.</text>
</comment>
<accession>A0A0E2E7V5</accession>
<proteinExistence type="predicted"/>
<protein>
    <recommendedName>
        <fullName evidence="2">3-keto-disaccharide hydrolase domain-containing protein</fullName>
    </recommendedName>
</protein>
<dbReference type="AlphaFoldDB" id="A0A0E2E7V5"/>
<dbReference type="RefSeq" id="WP_002682942.1">
    <property type="nucleotide sequence ID" value="NZ_CM001795.1"/>
</dbReference>
<dbReference type="PROSITE" id="PS51257">
    <property type="entry name" value="PROKAR_LIPOPROTEIN"/>
    <property type="match status" value="1"/>
</dbReference>
<gene>
    <name evidence="1" type="ORF">HMPREF9726_00338</name>
</gene>
<dbReference type="Proteomes" id="UP000011705">
    <property type="component" value="Chromosome"/>
</dbReference>
<dbReference type="PATRIC" id="fig|999432.5.peg.348"/>
<dbReference type="EMBL" id="AGDV01000001">
    <property type="protein sequence ID" value="EMB36146.1"/>
    <property type="molecule type" value="Genomic_DNA"/>
</dbReference>
<sequence>MKKIKKVIILIIIFVITGCVNPYNRIRDGESGIFEEGNELEGNEDEEGGTNPFEDKLFKKEGEKIILKTNNTKYWGVRGYTLWKFLGEEIDKNAPSIKVVKKEGASEAGYGLVCYSTKTEAGQKKYRMLVILIHVDGKYSIGYVVDGLYKDIEWKRQSEKLNKGYGVENIISVRKEGKKIEVYFNDESYSGSPSYTINDSSEYLLGEGEAGLIGVVSAKDKFPDDFVWIEYKVK</sequence>
<reference evidence="1" key="1">
    <citation type="submission" date="2012-01" db="EMBL/GenBank/DDBJ databases">
        <title>The Genome Sequence of Treponema denticola H-22.</title>
        <authorList>
            <consortium name="The Broad Institute Genome Sequencing Platform"/>
            <person name="Earl A."/>
            <person name="Ward D."/>
            <person name="Feldgarden M."/>
            <person name="Gevers D."/>
            <person name="Blanton J.M."/>
            <person name="Fenno C.J."/>
            <person name="Baranova O.V."/>
            <person name="Mathney J."/>
            <person name="Dewhirst F.E."/>
            <person name="Izard J."/>
            <person name="Young S.K."/>
            <person name="Zeng Q."/>
            <person name="Gargeya S."/>
            <person name="Fitzgerald M."/>
            <person name="Haas B."/>
            <person name="Abouelleil A."/>
            <person name="Alvarado L."/>
            <person name="Arachchi H.M."/>
            <person name="Berlin A."/>
            <person name="Chapman S.B."/>
            <person name="Gearin G."/>
            <person name="Goldberg J."/>
            <person name="Griggs A."/>
            <person name="Gujja S."/>
            <person name="Hansen M."/>
            <person name="Heiman D."/>
            <person name="Howarth C."/>
            <person name="Larimer J."/>
            <person name="Lui A."/>
            <person name="MacDonald P.J.P."/>
            <person name="McCowen C."/>
            <person name="Montmayeur A."/>
            <person name="Murphy C."/>
            <person name="Neiman D."/>
            <person name="Pearson M."/>
            <person name="Priest M."/>
            <person name="Roberts A."/>
            <person name="Saif S."/>
            <person name="Shea T."/>
            <person name="Sisk P."/>
            <person name="Stolte C."/>
            <person name="Sykes S."/>
            <person name="Wortman J."/>
            <person name="Nusbaum C."/>
            <person name="Birren B."/>
        </authorList>
    </citation>
    <scope>NUCLEOTIDE SEQUENCE [LARGE SCALE GENOMIC DNA]</scope>
    <source>
        <strain evidence="1">H-22</strain>
    </source>
</reference>
<name>A0A0E2E7V5_TREDN</name>
<evidence type="ECO:0008006" key="2">
    <source>
        <dbReference type="Google" id="ProtNLM"/>
    </source>
</evidence>
<evidence type="ECO:0000313" key="1">
    <source>
        <dbReference type="EMBL" id="EMB36146.1"/>
    </source>
</evidence>
<dbReference type="HOGENOM" id="CLU_1184612_0_0_12"/>